<feature type="domain" description="UBA" evidence="16">
    <location>
        <begin position="70"/>
        <end position="111"/>
    </location>
</feature>
<dbReference type="InterPro" id="IPR014905">
    <property type="entry name" value="HIRAN"/>
</dbReference>
<name>A0A8T0PT51_PANVG</name>
<dbReference type="GO" id="GO:0004386">
    <property type="term" value="F:helicase activity"/>
    <property type="evidence" value="ECO:0007669"/>
    <property type="project" value="UniProtKB-KW"/>
</dbReference>
<dbReference type="GO" id="GO:0008270">
    <property type="term" value="F:zinc ion binding"/>
    <property type="evidence" value="ECO:0007669"/>
    <property type="project" value="UniProtKB-KW"/>
</dbReference>
<keyword evidence="12" id="KW-0234">DNA repair</keyword>
<dbReference type="GO" id="GO:0006281">
    <property type="term" value="P:DNA repair"/>
    <property type="evidence" value="ECO:0007669"/>
    <property type="project" value="UniProtKB-KW"/>
</dbReference>
<dbReference type="SMART" id="SM00490">
    <property type="entry name" value="HELICc"/>
    <property type="match status" value="1"/>
</dbReference>
<dbReference type="PROSITE" id="PS51194">
    <property type="entry name" value="HELICASE_CTER"/>
    <property type="match status" value="1"/>
</dbReference>
<evidence type="ECO:0000256" key="15">
    <source>
        <dbReference type="SAM" id="MobiDB-lite"/>
    </source>
</evidence>
<keyword evidence="21" id="KW-1185">Reference proteome</keyword>
<dbReference type="Pfam" id="PF00271">
    <property type="entry name" value="Helicase_C"/>
    <property type="match status" value="1"/>
</dbReference>
<evidence type="ECO:0000259" key="17">
    <source>
        <dbReference type="PROSITE" id="PS50089"/>
    </source>
</evidence>
<dbReference type="InterPro" id="IPR001841">
    <property type="entry name" value="Znf_RING"/>
</dbReference>
<comment type="subcellular location">
    <subcellularLocation>
        <location evidence="1">Nucleus</location>
    </subcellularLocation>
</comment>
<sequence>MIQNPSNPPFPSVPKPPLLLPPLPLPPSSRRRPPLLPDGLALATPVAAMLVSVDDDSSGWQESPSQAVLFADEIAAVRAVLGAGLPEARVVAALSRCGGNAQRAINALLDDSAGAAEAGPTDTGHGDGATPKPVKVERDVGGAPPPAKVKAEALDDEVVGSHDSGASAKADARVKGEPADWCSKEPSVEPHRVKERTAGGGRDAPRKCVAAAAAASGGGGISLVPRPKKRPREEVETIDLTATHPVPYLNPKPIRALPPPVDPSPILVVPPLDVQMYDPRPVLPAPPPMDVEMYELQPRPPPRPHRAPAPAPVTDMRMVVAPPDAEFCDFPEERDWLLVGKSYVPGLSTNRGRRRMDTGEIVHFAFPSFERSYGGVKMSAKKAAALAAIVRFSTKRAGEIGRLPQEWTQCLVPLVNSSKVKIHGKIVFPTIELRLMQEILLYVSFYIHKSVFTEMDNSSCDMLGHANVNFSSSPLHQLLTLLKLKASNKDDFSLGDLSTRKLQRILRGNQNSGDESTPVLGQTFLEQGPDEQAISEAALNKLVGTAETFDLEEAEPPSTLVSVLKPYQKQALFWMSKLEKGMDANEATKTLNPCWSAYNIADKRAPAVYINIFTGQTTTQFPSATGTARGGILADAMGLGKTVMTIALILSNPRGECSNFVERDTRGLRDHGTRSRTSRSSVQGGTLIVCPMPLLGQWKDELEAHSTPGALSVFVHYGGDKTDNLLLMAQHDVVLTTYGVLSAAYKANGSSIFHRMDWYRIVLDEAHTIKSPKTKGAQAAFGLNSECRWCLTGTPLQNNLEDLYSLFCFLHVEPWCNANWWQKLIQKPYENGDDRGLKIVRAILRPLMLRRTKETKDKIGNPILVLPPAHIEVVECEQSEHERDFYEALFRRSKVQFDKFVAQGSVLSNYANILELLLRLRQCCNHPFLVISRADPQKYADLDQLAQRFLEGVQNCSGRQNALPSRAYVEEVVEEIRQGATTECPICLESASDDPVLTPCAHRMCRECLLSSWRTPDGGPCPLCRSHISKSDLIILPAQCRFEVDAENNWKDSCKVSKLILILEDLQKKKEKSIVFSQFTSFFDLLEIPFNRKGMKFLRYDGRLSQKHKEKVLKEFSESQDKLVLLMSLKAGGVGLNLTAASNVFLMDPWWNPAVEEQAIMRIHRIGQKRSVQVRRFIVKDTVEERMQQVQVRKQRMISGALTDEEVRGARIEHLKMLFT</sequence>
<dbReference type="PROSITE" id="PS50030">
    <property type="entry name" value="UBA"/>
    <property type="match status" value="1"/>
</dbReference>
<comment type="caution">
    <text evidence="20">The sequence shown here is derived from an EMBL/GenBank/DDBJ whole genome shotgun (WGS) entry which is preliminary data.</text>
</comment>
<dbReference type="InterPro" id="IPR014001">
    <property type="entry name" value="Helicase_ATP-bd"/>
</dbReference>
<dbReference type="InterPro" id="IPR049730">
    <property type="entry name" value="SNF2/RAD54-like_C"/>
</dbReference>
<evidence type="ECO:0000256" key="4">
    <source>
        <dbReference type="ARBA" id="ARBA00022741"/>
    </source>
</evidence>
<dbReference type="InterPro" id="IPR013083">
    <property type="entry name" value="Znf_RING/FYVE/PHD"/>
</dbReference>
<dbReference type="Pfam" id="PF00097">
    <property type="entry name" value="zf-C3HC4"/>
    <property type="match status" value="1"/>
</dbReference>
<dbReference type="Pfam" id="PF08797">
    <property type="entry name" value="HIRAN"/>
    <property type="match status" value="1"/>
</dbReference>
<dbReference type="PROSITE" id="PS51192">
    <property type="entry name" value="HELICASE_ATP_BIND_1"/>
    <property type="match status" value="1"/>
</dbReference>
<keyword evidence="11" id="KW-0156">Chromatin regulator</keyword>
<dbReference type="InterPro" id="IPR015940">
    <property type="entry name" value="UBA"/>
</dbReference>
<dbReference type="EMBL" id="CM029050">
    <property type="protein sequence ID" value="KAG2565173.1"/>
    <property type="molecule type" value="Genomic_DNA"/>
</dbReference>
<dbReference type="FunFam" id="3.40.50.10810:FF:000089">
    <property type="entry name" value="DNA repair protein RAD5B"/>
    <property type="match status" value="1"/>
</dbReference>
<keyword evidence="10" id="KW-0067">ATP-binding</keyword>
<evidence type="ECO:0000259" key="16">
    <source>
        <dbReference type="PROSITE" id="PS50030"/>
    </source>
</evidence>
<dbReference type="SMART" id="SM00165">
    <property type="entry name" value="UBA"/>
    <property type="match status" value="1"/>
</dbReference>
<evidence type="ECO:0000256" key="2">
    <source>
        <dbReference type="ARBA" id="ARBA00008438"/>
    </source>
</evidence>
<feature type="region of interest" description="Disordered" evidence="15">
    <location>
        <begin position="115"/>
        <end position="206"/>
    </location>
</feature>
<dbReference type="SMART" id="SM00184">
    <property type="entry name" value="RING"/>
    <property type="match status" value="1"/>
</dbReference>
<keyword evidence="7" id="KW-0378">Hydrolase</keyword>
<evidence type="ECO:0000256" key="3">
    <source>
        <dbReference type="ARBA" id="ARBA00022723"/>
    </source>
</evidence>
<feature type="domain" description="Helicase C-terminal" evidence="19">
    <location>
        <begin position="1055"/>
        <end position="1215"/>
    </location>
</feature>
<dbReference type="InterPro" id="IPR017907">
    <property type="entry name" value="Znf_RING_CS"/>
</dbReference>
<evidence type="ECO:0000256" key="5">
    <source>
        <dbReference type="ARBA" id="ARBA00022763"/>
    </source>
</evidence>
<evidence type="ECO:0000256" key="9">
    <source>
        <dbReference type="ARBA" id="ARBA00022833"/>
    </source>
</evidence>
<accession>A0A8T0PT51</accession>
<dbReference type="SUPFAM" id="SSF57850">
    <property type="entry name" value="RING/U-box"/>
    <property type="match status" value="1"/>
</dbReference>
<dbReference type="Gene3D" id="3.40.50.10810">
    <property type="entry name" value="Tandem AAA-ATPase domain"/>
    <property type="match status" value="1"/>
</dbReference>
<dbReference type="PROSITE" id="PS50089">
    <property type="entry name" value="ZF_RING_2"/>
    <property type="match status" value="1"/>
</dbReference>
<evidence type="ECO:0000256" key="7">
    <source>
        <dbReference type="ARBA" id="ARBA00022801"/>
    </source>
</evidence>
<dbReference type="GO" id="GO:0016818">
    <property type="term" value="F:hydrolase activity, acting on acid anhydrides, in phosphorus-containing anhydrides"/>
    <property type="evidence" value="ECO:0007669"/>
    <property type="project" value="InterPro"/>
</dbReference>
<evidence type="ECO:0000256" key="6">
    <source>
        <dbReference type="ARBA" id="ARBA00022771"/>
    </source>
</evidence>
<keyword evidence="8" id="KW-0347">Helicase</keyword>
<dbReference type="InterPro" id="IPR050628">
    <property type="entry name" value="SNF2_RAD54_helicase_TF"/>
</dbReference>
<dbReference type="GO" id="GO:0005634">
    <property type="term" value="C:nucleus"/>
    <property type="evidence" value="ECO:0007669"/>
    <property type="project" value="UniProtKB-SubCell"/>
</dbReference>
<dbReference type="SUPFAM" id="SSF52540">
    <property type="entry name" value="P-loop containing nucleoside triphosphate hydrolases"/>
    <property type="match status" value="2"/>
</dbReference>
<dbReference type="Pfam" id="PF00176">
    <property type="entry name" value="SNF2-rel_dom"/>
    <property type="match status" value="1"/>
</dbReference>
<organism evidence="20 21">
    <name type="scientific">Panicum virgatum</name>
    <name type="common">Blackwell switchgrass</name>
    <dbReference type="NCBI Taxonomy" id="38727"/>
    <lineage>
        <taxon>Eukaryota</taxon>
        <taxon>Viridiplantae</taxon>
        <taxon>Streptophyta</taxon>
        <taxon>Embryophyta</taxon>
        <taxon>Tracheophyta</taxon>
        <taxon>Spermatophyta</taxon>
        <taxon>Magnoliopsida</taxon>
        <taxon>Liliopsida</taxon>
        <taxon>Poales</taxon>
        <taxon>Poaceae</taxon>
        <taxon>PACMAD clade</taxon>
        <taxon>Panicoideae</taxon>
        <taxon>Panicodae</taxon>
        <taxon>Paniceae</taxon>
        <taxon>Panicinae</taxon>
        <taxon>Panicum</taxon>
        <taxon>Panicum sect. Hiantes</taxon>
    </lineage>
</organism>
<evidence type="ECO:0000259" key="19">
    <source>
        <dbReference type="PROSITE" id="PS51194"/>
    </source>
</evidence>
<feature type="domain" description="RING-type" evidence="17">
    <location>
        <begin position="984"/>
        <end position="1025"/>
    </location>
</feature>
<evidence type="ECO:0008006" key="22">
    <source>
        <dbReference type="Google" id="ProtNLM"/>
    </source>
</evidence>
<keyword evidence="3" id="KW-0479">Metal-binding</keyword>
<dbReference type="CDD" id="cd18793">
    <property type="entry name" value="SF2_C_SNF"/>
    <property type="match status" value="1"/>
</dbReference>
<dbReference type="InterPro" id="IPR056450">
    <property type="entry name" value="UBA_RAD5A"/>
</dbReference>
<dbReference type="SMART" id="SM00487">
    <property type="entry name" value="DEXDc"/>
    <property type="match status" value="1"/>
</dbReference>
<keyword evidence="6 14" id="KW-0863">Zinc-finger</keyword>
<dbReference type="GO" id="GO:0008094">
    <property type="term" value="F:ATP-dependent activity, acting on DNA"/>
    <property type="evidence" value="ECO:0007669"/>
    <property type="project" value="TreeGrafter"/>
</dbReference>
<dbReference type="SUPFAM" id="SSF46934">
    <property type="entry name" value="UBA-like"/>
    <property type="match status" value="1"/>
</dbReference>
<dbReference type="InterPro" id="IPR000330">
    <property type="entry name" value="SNF2_N"/>
</dbReference>
<dbReference type="Gene3D" id="3.30.40.10">
    <property type="entry name" value="Zinc/RING finger domain, C3HC4 (zinc finger)"/>
    <property type="match status" value="1"/>
</dbReference>
<protein>
    <recommendedName>
        <fullName evidence="22">SWI/SNF-related matrix-associated actin-dependent regulator of chromatin subfamily A member 3-like 3</fullName>
    </recommendedName>
</protein>
<evidence type="ECO:0000256" key="12">
    <source>
        <dbReference type="ARBA" id="ARBA00023204"/>
    </source>
</evidence>
<proteinExistence type="inferred from homology"/>
<dbReference type="Proteomes" id="UP000823388">
    <property type="component" value="Chromosome 7N"/>
</dbReference>
<evidence type="ECO:0000256" key="8">
    <source>
        <dbReference type="ARBA" id="ARBA00022806"/>
    </source>
</evidence>
<dbReference type="AlphaFoldDB" id="A0A8T0PT51"/>
<dbReference type="InterPro" id="IPR001650">
    <property type="entry name" value="Helicase_C-like"/>
</dbReference>
<evidence type="ECO:0000313" key="21">
    <source>
        <dbReference type="Proteomes" id="UP000823388"/>
    </source>
</evidence>
<dbReference type="PANTHER" id="PTHR45626">
    <property type="entry name" value="TRANSCRIPTION TERMINATION FACTOR 2-RELATED"/>
    <property type="match status" value="1"/>
</dbReference>
<feature type="compositionally biased region" description="Pro residues" evidence="15">
    <location>
        <begin position="1"/>
        <end position="27"/>
    </location>
</feature>
<feature type="compositionally biased region" description="Basic and acidic residues" evidence="15">
    <location>
        <begin position="170"/>
        <end position="197"/>
    </location>
</feature>
<gene>
    <name evidence="20" type="ORF">PVAP13_7NG025134</name>
</gene>
<dbReference type="Pfam" id="PF24559">
    <property type="entry name" value="UBA_RAD5A"/>
    <property type="match status" value="1"/>
</dbReference>
<keyword evidence="5" id="KW-0227">DNA damage</keyword>
<evidence type="ECO:0000313" key="20">
    <source>
        <dbReference type="EMBL" id="KAG2565173.1"/>
    </source>
</evidence>
<comment type="similarity">
    <text evidence="2">Belongs to the SNF2/RAD54 helicase family. RAD16 subfamily.</text>
</comment>
<dbReference type="InterPro" id="IPR018957">
    <property type="entry name" value="Znf_C3HC4_RING-type"/>
</dbReference>
<dbReference type="GO" id="GO:0006325">
    <property type="term" value="P:chromatin organization"/>
    <property type="evidence" value="ECO:0007669"/>
    <property type="project" value="UniProtKB-KW"/>
</dbReference>
<evidence type="ECO:0000256" key="14">
    <source>
        <dbReference type="PROSITE-ProRule" id="PRU00175"/>
    </source>
</evidence>
<dbReference type="InterPro" id="IPR027417">
    <property type="entry name" value="P-loop_NTPase"/>
</dbReference>
<feature type="region of interest" description="Disordered" evidence="15">
    <location>
        <begin position="1"/>
        <end position="37"/>
    </location>
</feature>
<dbReference type="Gene3D" id="3.40.50.300">
    <property type="entry name" value="P-loop containing nucleotide triphosphate hydrolases"/>
    <property type="match status" value="1"/>
</dbReference>
<dbReference type="SMART" id="SM00910">
    <property type="entry name" value="HIRAN"/>
    <property type="match status" value="1"/>
</dbReference>
<dbReference type="CDD" id="cd18008">
    <property type="entry name" value="DEXDc_SHPRH-like"/>
    <property type="match status" value="1"/>
</dbReference>
<evidence type="ECO:0000256" key="11">
    <source>
        <dbReference type="ARBA" id="ARBA00022853"/>
    </source>
</evidence>
<evidence type="ECO:0000256" key="13">
    <source>
        <dbReference type="ARBA" id="ARBA00023242"/>
    </source>
</evidence>
<feature type="domain" description="Helicase ATP-binding" evidence="18">
    <location>
        <begin position="622"/>
        <end position="813"/>
    </location>
</feature>
<reference evidence="20" key="1">
    <citation type="submission" date="2020-05" db="EMBL/GenBank/DDBJ databases">
        <title>WGS assembly of Panicum virgatum.</title>
        <authorList>
            <person name="Lovell J.T."/>
            <person name="Jenkins J."/>
            <person name="Shu S."/>
            <person name="Juenger T.E."/>
            <person name="Schmutz J."/>
        </authorList>
    </citation>
    <scope>NUCLEOTIDE SEQUENCE</scope>
    <source>
        <strain evidence="20">AP13</strain>
    </source>
</reference>
<dbReference type="InterPro" id="IPR038718">
    <property type="entry name" value="SNF2-like_sf"/>
</dbReference>
<keyword evidence="9" id="KW-0862">Zinc</keyword>
<dbReference type="GO" id="GO:0003676">
    <property type="term" value="F:nucleic acid binding"/>
    <property type="evidence" value="ECO:0007669"/>
    <property type="project" value="InterPro"/>
</dbReference>
<evidence type="ECO:0000256" key="10">
    <source>
        <dbReference type="ARBA" id="ARBA00022840"/>
    </source>
</evidence>
<evidence type="ECO:0000256" key="1">
    <source>
        <dbReference type="ARBA" id="ARBA00004123"/>
    </source>
</evidence>
<dbReference type="PANTHER" id="PTHR45626:SF22">
    <property type="entry name" value="DNA REPAIR PROTEIN RAD5"/>
    <property type="match status" value="1"/>
</dbReference>
<keyword evidence="4" id="KW-0547">Nucleotide-binding</keyword>
<dbReference type="GO" id="GO:0005524">
    <property type="term" value="F:ATP binding"/>
    <property type="evidence" value="ECO:0007669"/>
    <property type="project" value="UniProtKB-KW"/>
</dbReference>
<keyword evidence="13" id="KW-0539">Nucleus</keyword>
<evidence type="ECO:0000259" key="18">
    <source>
        <dbReference type="PROSITE" id="PS51192"/>
    </source>
</evidence>
<dbReference type="PROSITE" id="PS00518">
    <property type="entry name" value="ZF_RING_1"/>
    <property type="match status" value="1"/>
</dbReference>
<dbReference type="InterPro" id="IPR009060">
    <property type="entry name" value="UBA-like_sf"/>
</dbReference>